<dbReference type="HOGENOM" id="CLU_718216_0_0_1"/>
<feature type="compositionally biased region" description="Low complexity" evidence="1">
    <location>
        <begin position="45"/>
        <end position="54"/>
    </location>
</feature>
<dbReference type="RefSeq" id="XP_009044296.1">
    <property type="nucleotide sequence ID" value="XM_009046048.1"/>
</dbReference>
<keyword evidence="4" id="KW-1185">Reference proteome</keyword>
<evidence type="ECO:0000313" key="3">
    <source>
        <dbReference type="EMBL" id="ESP04787.1"/>
    </source>
</evidence>
<dbReference type="Pfam" id="PF20720">
    <property type="entry name" value="nSTAND3"/>
    <property type="match status" value="1"/>
</dbReference>
<feature type="domain" description="Novel STAND NTPase 3" evidence="2">
    <location>
        <begin position="147"/>
        <end position="295"/>
    </location>
</feature>
<dbReference type="EMBL" id="KB199651">
    <property type="protein sequence ID" value="ESP04787.1"/>
    <property type="molecule type" value="Genomic_DNA"/>
</dbReference>
<dbReference type="AlphaFoldDB" id="V4BFV2"/>
<gene>
    <name evidence="3" type="ORF">LOTGIDRAFT_156010</name>
</gene>
<accession>V4BFV2</accession>
<feature type="compositionally biased region" description="Basic and acidic residues" evidence="1">
    <location>
        <begin position="1"/>
        <end position="10"/>
    </location>
</feature>
<organism evidence="3 4">
    <name type="scientific">Lottia gigantea</name>
    <name type="common">Giant owl limpet</name>
    <dbReference type="NCBI Taxonomy" id="225164"/>
    <lineage>
        <taxon>Eukaryota</taxon>
        <taxon>Metazoa</taxon>
        <taxon>Spiralia</taxon>
        <taxon>Lophotrochozoa</taxon>
        <taxon>Mollusca</taxon>
        <taxon>Gastropoda</taxon>
        <taxon>Patellogastropoda</taxon>
        <taxon>Lottioidea</taxon>
        <taxon>Lottiidae</taxon>
        <taxon>Lottia</taxon>
    </lineage>
</organism>
<dbReference type="KEGG" id="lgi:LOTGIDRAFT_156010"/>
<dbReference type="GeneID" id="20236911"/>
<evidence type="ECO:0000313" key="4">
    <source>
        <dbReference type="Proteomes" id="UP000030746"/>
    </source>
</evidence>
<feature type="region of interest" description="Disordered" evidence="1">
    <location>
        <begin position="1"/>
        <end position="54"/>
    </location>
</feature>
<name>V4BFV2_LOTGI</name>
<proteinExistence type="predicted"/>
<protein>
    <recommendedName>
        <fullName evidence="2">Novel STAND NTPase 3 domain-containing protein</fullName>
    </recommendedName>
</protein>
<evidence type="ECO:0000256" key="1">
    <source>
        <dbReference type="SAM" id="MobiDB-lite"/>
    </source>
</evidence>
<dbReference type="InterPro" id="IPR049050">
    <property type="entry name" value="nSTAND3"/>
</dbReference>
<evidence type="ECO:0000259" key="2">
    <source>
        <dbReference type="Pfam" id="PF20720"/>
    </source>
</evidence>
<dbReference type="Proteomes" id="UP000030746">
    <property type="component" value="Unassembled WGS sequence"/>
</dbReference>
<dbReference type="CTD" id="20236911"/>
<reference evidence="3 4" key="1">
    <citation type="journal article" date="2013" name="Nature">
        <title>Insights into bilaterian evolution from three spiralian genomes.</title>
        <authorList>
            <person name="Simakov O."/>
            <person name="Marletaz F."/>
            <person name="Cho S.J."/>
            <person name="Edsinger-Gonzales E."/>
            <person name="Havlak P."/>
            <person name="Hellsten U."/>
            <person name="Kuo D.H."/>
            <person name="Larsson T."/>
            <person name="Lv J."/>
            <person name="Arendt D."/>
            <person name="Savage R."/>
            <person name="Osoegawa K."/>
            <person name="de Jong P."/>
            <person name="Grimwood J."/>
            <person name="Chapman J.A."/>
            <person name="Shapiro H."/>
            <person name="Aerts A."/>
            <person name="Otillar R.P."/>
            <person name="Terry A.Y."/>
            <person name="Boore J.L."/>
            <person name="Grigoriev I.V."/>
            <person name="Lindberg D.R."/>
            <person name="Seaver E.C."/>
            <person name="Weisblat D.A."/>
            <person name="Putnam N.H."/>
            <person name="Rokhsar D.S."/>
        </authorList>
    </citation>
    <scope>NUCLEOTIDE SEQUENCE [LARGE SCALE GENOMIC DNA]</scope>
</reference>
<sequence length="385" mass="43963">MDATDFRNYDVHGLYSTGPRDESENYDGSSTEFPCDAGHLEESENSNGASAVNASNNFDTQGVLDRVSEKCGSSCDSYHSDSPDSDRSMVPFNNDIFNSSNGIVGILNPNVNIGKATNLTYQQFITDDGTELLPELTDKLMEDVNCYFDISETKAWQSVLNTDKIAFVVGHSESFKRSISLQFYEKYRSRVDVFKLDGTEDWKIFYKRSEPFAIFMEDAFGPLGTEFPGITLLIKNHSTFQNLEAALFTMSPLSFERNKENLKKCMKRELSDYVVHLEKEDILSEDDKRVILKKSFELVKDNGRSLKKTNNDGTICFENFIDDILGMAENPIFLDTCEEFVVYERHDENVLQFFSLPLDCFINDIKYLKEKWPDGYHVLRLVASF</sequence>